<gene>
    <name evidence="10" type="ORF">MCBB_0529</name>
</gene>
<evidence type="ECO:0000256" key="1">
    <source>
        <dbReference type="ARBA" id="ARBA00001966"/>
    </source>
</evidence>
<dbReference type="SFLD" id="SFLDG01082">
    <property type="entry name" value="B12-binding_domain_containing"/>
    <property type="match status" value="1"/>
</dbReference>
<evidence type="ECO:0000256" key="3">
    <source>
        <dbReference type="ARBA" id="ARBA00022679"/>
    </source>
</evidence>
<dbReference type="PATRIC" id="fig|129848.4.peg.533"/>
<evidence type="ECO:0000256" key="5">
    <source>
        <dbReference type="ARBA" id="ARBA00022723"/>
    </source>
</evidence>
<dbReference type="GO" id="GO:0032259">
    <property type="term" value="P:methylation"/>
    <property type="evidence" value="ECO:0007669"/>
    <property type="project" value="UniProtKB-KW"/>
</dbReference>
<dbReference type="InterPro" id="IPR006158">
    <property type="entry name" value="Cobalamin-bd"/>
</dbReference>
<keyword evidence="7" id="KW-0411">Iron-sulfur</keyword>
<dbReference type="SMART" id="SM00729">
    <property type="entry name" value="Elp3"/>
    <property type="match status" value="1"/>
</dbReference>
<dbReference type="InterPro" id="IPR058240">
    <property type="entry name" value="rSAM_sf"/>
</dbReference>
<dbReference type="GeneID" id="30411386"/>
<dbReference type="PROSITE" id="PS51332">
    <property type="entry name" value="B12_BINDING"/>
    <property type="match status" value="1"/>
</dbReference>
<protein>
    <submittedName>
        <fullName evidence="10">Putative methyltransferase PH0819</fullName>
        <ecNumber evidence="10">2.1.1.-</ecNumber>
    </submittedName>
</protein>
<dbReference type="CDD" id="cd02068">
    <property type="entry name" value="radical_SAM_B12_BD"/>
    <property type="match status" value="1"/>
</dbReference>
<dbReference type="PANTHER" id="PTHR43409">
    <property type="entry name" value="ANAEROBIC MAGNESIUM-PROTOPORPHYRIN IX MONOMETHYL ESTER CYCLASE-RELATED"/>
    <property type="match status" value="1"/>
</dbReference>
<dbReference type="CDD" id="cd01335">
    <property type="entry name" value="Radical_SAM"/>
    <property type="match status" value="1"/>
</dbReference>
<dbReference type="InterPro" id="IPR023404">
    <property type="entry name" value="rSAM_horseshoe"/>
</dbReference>
<proteinExistence type="predicted"/>
<dbReference type="InterPro" id="IPR007197">
    <property type="entry name" value="rSAM"/>
</dbReference>
<dbReference type="GO" id="GO:0051539">
    <property type="term" value="F:4 iron, 4 sulfur cluster binding"/>
    <property type="evidence" value="ECO:0007669"/>
    <property type="project" value="UniProtKB-KW"/>
</dbReference>
<keyword evidence="2 10" id="KW-0489">Methyltransferase</keyword>
<dbReference type="PANTHER" id="PTHR43409:SF7">
    <property type="entry name" value="BLL1977 PROTEIN"/>
    <property type="match status" value="1"/>
</dbReference>
<dbReference type="AlphaFoldDB" id="A0A1D3L0I6"/>
<keyword evidence="4" id="KW-0949">S-adenosyl-L-methionine</keyword>
<dbReference type="OrthoDB" id="2305at2157"/>
<feature type="domain" description="B12-binding" evidence="8">
    <location>
        <begin position="7"/>
        <end position="142"/>
    </location>
</feature>
<dbReference type="STRING" id="118062.MCBB_0529"/>
<dbReference type="InterPro" id="IPR051198">
    <property type="entry name" value="BchE-like"/>
</dbReference>
<dbReference type="Gene3D" id="3.40.50.280">
    <property type="entry name" value="Cobalamin-binding domain"/>
    <property type="match status" value="1"/>
</dbReference>
<reference evidence="10 11" key="1">
    <citation type="submission" date="2016-08" db="EMBL/GenBank/DDBJ databases">
        <authorList>
            <person name="Seilhamer J.J."/>
        </authorList>
    </citation>
    <scope>NUCLEOTIDE SEQUENCE [LARGE SCALE GENOMIC DNA]</scope>
    <source>
        <strain evidence="10">Buetzberg</strain>
    </source>
</reference>
<evidence type="ECO:0000256" key="4">
    <source>
        <dbReference type="ARBA" id="ARBA00022691"/>
    </source>
</evidence>
<dbReference type="EMBL" id="LT607756">
    <property type="protein sequence ID" value="SCG85105.1"/>
    <property type="molecule type" value="Genomic_DNA"/>
</dbReference>
<comment type="cofactor">
    <cofactor evidence="1">
        <name>[4Fe-4S] cluster</name>
        <dbReference type="ChEBI" id="CHEBI:49883"/>
    </cofactor>
</comment>
<dbReference type="KEGG" id="mcub:MCBB_0529"/>
<sequence length="451" mass="50950">MRITFINPPQTNSKYKFIGVVAPPLGISYMAAVLEENNFDVSIIDASALDMTWESLEKEIKRVSPDIVAVTALTPTINQAMKTAEIAKKACPDALIVLGGYHPSFNYEEVLEKDFVDIVVRGEGEVTMLDLVETIEKGGDLSEVRGIAFENSVTPIRPLIADLDSLPFPARHLLPMDHYKLFNMDAKMATMISSRGCPMQCSFCASAALHGSKMRLRSPKNVVDEMEHLVKDHGVETIAFMDDTFTLKRSRVEEICAEIKRRNLDVFWGCTARVDTLSEDVIRQMREAGCIAMFMGVESADQQVLDEVNKKTSVEKIRRAFEISRKEKMRTIASVVLGMPGDTKESITKTVNFVKELKPSYAIFSLATPYPGTLFYQQTLEKNLIKVRDWSKYTLISPIIETMECSLEELKKMQNRAFRKFYLRPGYILRQAWMDGPMLLKTIASVIREVI</sequence>
<evidence type="ECO:0000256" key="7">
    <source>
        <dbReference type="ARBA" id="ARBA00023014"/>
    </source>
</evidence>
<keyword evidence="3 10" id="KW-0808">Transferase</keyword>
<dbReference type="InterPro" id="IPR006638">
    <property type="entry name" value="Elp3/MiaA/NifB-like_rSAM"/>
</dbReference>
<keyword evidence="6" id="KW-0408">Iron</keyword>
<dbReference type="RefSeq" id="WP_071906308.1">
    <property type="nucleotide sequence ID" value="NZ_LT607756.1"/>
</dbReference>
<dbReference type="GO" id="GO:0031419">
    <property type="term" value="F:cobalamin binding"/>
    <property type="evidence" value="ECO:0007669"/>
    <property type="project" value="InterPro"/>
</dbReference>
<evidence type="ECO:0000259" key="8">
    <source>
        <dbReference type="PROSITE" id="PS51332"/>
    </source>
</evidence>
<name>A0A1D3L0I6_9EURY</name>
<evidence type="ECO:0000313" key="10">
    <source>
        <dbReference type="EMBL" id="SCG85105.1"/>
    </source>
</evidence>
<dbReference type="Pfam" id="PF02310">
    <property type="entry name" value="B12-binding"/>
    <property type="match status" value="1"/>
</dbReference>
<dbReference type="Pfam" id="PF04055">
    <property type="entry name" value="Radical_SAM"/>
    <property type="match status" value="1"/>
</dbReference>
<dbReference type="Gene3D" id="3.80.30.20">
    <property type="entry name" value="tm_1862 like domain"/>
    <property type="match status" value="1"/>
</dbReference>
<evidence type="ECO:0000313" key="11">
    <source>
        <dbReference type="Proteomes" id="UP000094707"/>
    </source>
</evidence>
<dbReference type="PROSITE" id="PS51918">
    <property type="entry name" value="RADICAL_SAM"/>
    <property type="match status" value="1"/>
</dbReference>
<accession>A0A1D3L0I6</accession>
<dbReference type="GO" id="GO:0046872">
    <property type="term" value="F:metal ion binding"/>
    <property type="evidence" value="ECO:0007669"/>
    <property type="project" value="UniProtKB-KW"/>
</dbReference>
<dbReference type="GO" id="GO:0008168">
    <property type="term" value="F:methyltransferase activity"/>
    <property type="evidence" value="ECO:0007669"/>
    <property type="project" value="UniProtKB-KW"/>
</dbReference>
<dbReference type="SFLD" id="SFLDG01123">
    <property type="entry name" value="methyltransferase_(Class_B)"/>
    <property type="match status" value="1"/>
</dbReference>
<dbReference type="SUPFAM" id="SSF52242">
    <property type="entry name" value="Cobalamin (vitamin B12)-binding domain"/>
    <property type="match status" value="1"/>
</dbReference>
<keyword evidence="11" id="KW-1185">Reference proteome</keyword>
<evidence type="ECO:0000259" key="9">
    <source>
        <dbReference type="PROSITE" id="PS51918"/>
    </source>
</evidence>
<feature type="domain" description="Radical SAM core" evidence="9">
    <location>
        <begin position="183"/>
        <end position="408"/>
    </location>
</feature>
<organism evidence="10 11">
    <name type="scientific">Methanobacterium congolense</name>
    <dbReference type="NCBI Taxonomy" id="118062"/>
    <lineage>
        <taxon>Archaea</taxon>
        <taxon>Methanobacteriati</taxon>
        <taxon>Methanobacteriota</taxon>
        <taxon>Methanomada group</taxon>
        <taxon>Methanobacteria</taxon>
        <taxon>Methanobacteriales</taxon>
        <taxon>Methanobacteriaceae</taxon>
        <taxon>Methanobacterium</taxon>
    </lineage>
</organism>
<evidence type="ECO:0000256" key="6">
    <source>
        <dbReference type="ARBA" id="ARBA00023004"/>
    </source>
</evidence>
<keyword evidence="5" id="KW-0479">Metal-binding</keyword>
<dbReference type="Proteomes" id="UP000094707">
    <property type="component" value="Chromosome I"/>
</dbReference>
<dbReference type="SFLD" id="SFLDS00029">
    <property type="entry name" value="Radical_SAM"/>
    <property type="match status" value="1"/>
</dbReference>
<dbReference type="SUPFAM" id="SSF102114">
    <property type="entry name" value="Radical SAM enzymes"/>
    <property type="match status" value="1"/>
</dbReference>
<dbReference type="InterPro" id="IPR034466">
    <property type="entry name" value="Methyltransferase_Class_B"/>
</dbReference>
<dbReference type="EC" id="2.1.1.-" evidence="10"/>
<dbReference type="InterPro" id="IPR036724">
    <property type="entry name" value="Cobalamin-bd_sf"/>
</dbReference>
<evidence type="ECO:0000256" key="2">
    <source>
        <dbReference type="ARBA" id="ARBA00022603"/>
    </source>
</evidence>